<gene>
    <name evidence="4" type="ORF">SAMN04489812_2119</name>
</gene>
<dbReference type="Gene3D" id="1.20.120.1760">
    <property type="match status" value="1"/>
</dbReference>
<keyword evidence="3" id="KW-0812">Transmembrane</keyword>
<dbReference type="Proteomes" id="UP000199103">
    <property type="component" value="Chromosome I"/>
</dbReference>
<feature type="transmembrane region" description="Helical" evidence="3">
    <location>
        <begin position="85"/>
        <end position="109"/>
    </location>
</feature>
<dbReference type="InterPro" id="IPR048254">
    <property type="entry name" value="CDP_ALCOHOL_P_TRANSF_CS"/>
</dbReference>
<evidence type="ECO:0000256" key="3">
    <source>
        <dbReference type="SAM" id="Phobius"/>
    </source>
</evidence>
<feature type="transmembrane region" description="Helical" evidence="3">
    <location>
        <begin position="209"/>
        <end position="228"/>
    </location>
</feature>
<feature type="transmembrane region" description="Helical" evidence="3">
    <location>
        <begin position="234"/>
        <end position="253"/>
    </location>
</feature>
<evidence type="ECO:0000313" key="4">
    <source>
        <dbReference type="EMBL" id="SDS50822.1"/>
    </source>
</evidence>
<dbReference type="InterPro" id="IPR043130">
    <property type="entry name" value="CDP-OH_PTrfase_TM_dom"/>
</dbReference>
<proteinExistence type="inferred from homology"/>
<protein>
    <submittedName>
        <fullName evidence="4">Phosphatidylglycerophosphate synthase</fullName>
    </submittedName>
</protein>
<dbReference type="EMBL" id="LT629772">
    <property type="protein sequence ID" value="SDS50822.1"/>
    <property type="molecule type" value="Genomic_DNA"/>
</dbReference>
<evidence type="ECO:0000313" key="5">
    <source>
        <dbReference type="Proteomes" id="UP000199103"/>
    </source>
</evidence>
<feature type="transmembrane region" description="Helical" evidence="3">
    <location>
        <begin position="153"/>
        <end position="170"/>
    </location>
</feature>
<feature type="transmembrane region" description="Helical" evidence="3">
    <location>
        <begin position="53"/>
        <end position="73"/>
    </location>
</feature>
<comment type="similarity">
    <text evidence="2">Belongs to the CDP-alcohol phosphatidyltransferase class-I family.</text>
</comment>
<name>A0A1H1SS63_9ACTN</name>
<dbReference type="AlphaFoldDB" id="A0A1H1SS63"/>
<keyword evidence="5" id="KW-1185">Reference proteome</keyword>
<reference evidence="4 5" key="1">
    <citation type="submission" date="2016-10" db="EMBL/GenBank/DDBJ databases">
        <authorList>
            <person name="de Groot N.N."/>
        </authorList>
    </citation>
    <scope>NUCLEOTIDE SEQUENCE [LARGE SCALE GENOMIC DNA]</scope>
    <source>
        <strain evidence="4 5">DSM 21800</strain>
    </source>
</reference>
<keyword evidence="1 2" id="KW-0808">Transferase</keyword>
<dbReference type="STRING" id="630515.SAMN04489812_2119"/>
<accession>A0A1H1SS63</accession>
<feature type="transmembrane region" description="Helical" evidence="3">
    <location>
        <begin position="115"/>
        <end position="133"/>
    </location>
</feature>
<keyword evidence="3" id="KW-1133">Transmembrane helix</keyword>
<keyword evidence="3" id="KW-0472">Membrane</keyword>
<feature type="transmembrane region" description="Helical" evidence="3">
    <location>
        <begin position="21"/>
        <end position="47"/>
    </location>
</feature>
<evidence type="ECO:0000256" key="1">
    <source>
        <dbReference type="ARBA" id="ARBA00022679"/>
    </source>
</evidence>
<evidence type="ECO:0000256" key="2">
    <source>
        <dbReference type="RuleBase" id="RU003750"/>
    </source>
</evidence>
<dbReference type="Pfam" id="PF01066">
    <property type="entry name" value="CDP-OH_P_transf"/>
    <property type="match status" value="1"/>
</dbReference>
<sequence length="265" mass="28177">MPTSGRRLDPADLLLRHRRLIYVNLTSELVVLRPLVIGAVITAFGALMAAAPAPAGLGLLGYLAAALLVHLGWKRSRLGLHRFGLANIVTLARLVGTGWILALLIQAVWVEPTAAIAITAAVIATICLILDGVDGRIARHRGETSSFGARFDIETDSATTLILTFTLVVFDIAGWWVIIIGALRYAYLLAAAALPALRQPLPFSQARRVIGLGQAVLLVISLLVAGMVPAAAASGWLALLPAVGLAALLWSFGRDAWGQLRHRDQ</sequence>
<organism evidence="4 5">
    <name type="scientific">Microlunatus soli</name>
    <dbReference type="NCBI Taxonomy" id="630515"/>
    <lineage>
        <taxon>Bacteria</taxon>
        <taxon>Bacillati</taxon>
        <taxon>Actinomycetota</taxon>
        <taxon>Actinomycetes</taxon>
        <taxon>Propionibacteriales</taxon>
        <taxon>Propionibacteriaceae</taxon>
        <taxon>Microlunatus</taxon>
    </lineage>
</organism>
<dbReference type="PROSITE" id="PS00379">
    <property type="entry name" value="CDP_ALCOHOL_P_TRANSF"/>
    <property type="match status" value="1"/>
</dbReference>
<dbReference type="GO" id="GO:0016780">
    <property type="term" value="F:phosphotransferase activity, for other substituted phosphate groups"/>
    <property type="evidence" value="ECO:0007669"/>
    <property type="project" value="InterPro"/>
</dbReference>
<dbReference type="GO" id="GO:0016020">
    <property type="term" value="C:membrane"/>
    <property type="evidence" value="ECO:0007669"/>
    <property type="project" value="InterPro"/>
</dbReference>
<dbReference type="InterPro" id="IPR000462">
    <property type="entry name" value="CDP-OH_P_trans"/>
</dbReference>
<dbReference type="GO" id="GO:0008654">
    <property type="term" value="P:phospholipid biosynthetic process"/>
    <property type="evidence" value="ECO:0007669"/>
    <property type="project" value="InterPro"/>
</dbReference>
<feature type="transmembrane region" description="Helical" evidence="3">
    <location>
        <begin position="176"/>
        <end position="197"/>
    </location>
</feature>